<dbReference type="InterPro" id="IPR003439">
    <property type="entry name" value="ABC_transporter-like_ATP-bd"/>
</dbReference>
<organism evidence="5 6">
    <name type="scientific">Candidatus Polarisedimenticola svalbardensis</name>
    <dbReference type="NCBI Taxonomy" id="2886004"/>
    <lineage>
        <taxon>Bacteria</taxon>
        <taxon>Pseudomonadati</taxon>
        <taxon>Acidobacteriota</taxon>
        <taxon>Candidatus Polarisedimenticolia</taxon>
        <taxon>Candidatus Polarisedimenticolales</taxon>
        <taxon>Candidatus Polarisedimenticolaceae</taxon>
        <taxon>Candidatus Polarisedimenticola</taxon>
    </lineage>
</organism>
<feature type="domain" description="ABC transporter" evidence="4">
    <location>
        <begin position="5"/>
        <end position="232"/>
    </location>
</feature>
<dbReference type="InterPro" id="IPR017871">
    <property type="entry name" value="ABC_transporter-like_CS"/>
</dbReference>
<dbReference type="Pfam" id="PF00005">
    <property type="entry name" value="ABC_tran"/>
    <property type="match status" value="1"/>
</dbReference>
<evidence type="ECO:0000313" key="6">
    <source>
        <dbReference type="Proteomes" id="UP000648239"/>
    </source>
</evidence>
<dbReference type="InterPro" id="IPR050763">
    <property type="entry name" value="ABC_transporter_ATP-binding"/>
</dbReference>
<keyword evidence="3 5" id="KW-0067">ATP-binding</keyword>
<evidence type="ECO:0000256" key="3">
    <source>
        <dbReference type="ARBA" id="ARBA00022840"/>
    </source>
</evidence>
<accession>A0A8J6Y6Y0</accession>
<dbReference type="PROSITE" id="PS50893">
    <property type="entry name" value="ABC_TRANSPORTER_2"/>
    <property type="match status" value="1"/>
</dbReference>
<dbReference type="EMBL" id="JACXWD010000087">
    <property type="protein sequence ID" value="MBD3869429.1"/>
    <property type="molecule type" value="Genomic_DNA"/>
</dbReference>
<name>A0A8J6Y6Y0_9BACT</name>
<dbReference type="PANTHER" id="PTHR42711">
    <property type="entry name" value="ABC TRANSPORTER ATP-BINDING PROTEIN"/>
    <property type="match status" value="1"/>
</dbReference>
<dbReference type="Gene3D" id="3.40.50.300">
    <property type="entry name" value="P-loop containing nucleotide triphosphate hydrolases"/>
    <property type="match status" value="1"/>
</dbReference>
<keyword evidence="2" id="KW-0547">Nucleotide-binding</keyword>
<sequence length="326" mass="35176">MAAAIELRGVRKTFGAKVAVDSLDLTVPEGGLYGFIGPNGAGKTTTIRMIMSILFSDEGEVQVLGHGSALDAKDRIGYLPEERGVYKKMKVWEFLRFMAVLKGVDGSQARGLVKGWLEKVGLGEVEQKKCEELSKGMQQKIQFIAAVIHKPDLLILDEPFSGLDPVNMRLLRDLVLEEHGRGATVIFSTHVMVQAEQICENVVMIHEGRKRLDDTLGDVRRRFDPRTIRFEPLGDAADVPALKAVQGVTGVRLENGAYEIALGEGVSPADAIARLAAASPASGIELHRPSLEDIFIAIVQEDAADAEAAEQLRASVRAGAALGGAR</sequence>
<evidence type="ECO:0000259" key="4">
    <source>
        <dbReference type="PROSITE" id="PS50893"/>
    </source>
</evidence>
<proteinExistence type="predicted"/>
<gene>
    <name evidence="5" type="ORF">IFK94_15010</name>
</gene>
<dbReference type="GO" id="GO:0005524">
    <property type="term" value="F:ATP binding"/>
    <property type="evidence" value="ECO:0007669"/>
    <property type="project" value="UniProtKB-KW"/>
</dbReference>
<dbReference type="GO" id="GO:0016887">
    <property type="term" value="F:ATP hydrolysis activity"/>
    <property type="evidence" value="ECO:0007669"/>
    <property type="project" value="InterPro"/>
</dbReference>
<dbReference type="PANTHER" id="PTHR42711:SF16">
    <property type="entry name" value="ABC TRANSPORTER ATP-BINDING PROTEIN"/>
    <property type="match status" value="1"/>
</dbReference>
<dbReference type="InterPro" id="IPR025302">
    <property type="entry name" value="DrrA1/2-like_C"/>
</dbReference>
<dbReference type="InterPro" id="IPR003593">
    <property type="entry name" value="AAA+_ATPase"/>
</dbReference>
<dbReference type="InterPro" id="IPR027417">
    <property type="entry name" value="P-loop_NTPase"/>
</dbReference>
<evidence type="ECO:0000313" key="5">
    <source>
        <dbReference type="EMBL" id="MBD3869429.1"/>
    </source>
</evidence>
<dbReference type="Pfam" id="PF13732">
    <property type="entry name" value="DrrA1-3_C"/>
    <property type="match status" value="1"/>
</dbReference>
<evidence type="ECO:0000256" key="1">
    <source>
        <dbReference type="ARBA" id="ARBA00022448"/>
    </source>
</evidence>
<keyword evidence="1" id="KW-0813">Transport</keyword>
<comment type="caution">
    <text evidence="5">The sequence shown here is derived from an EMBL/GenBank/DDBJ whole genome shotgun (WGS) entry which is preliminary data.</text>
</comment>
<dbReference type="SUPFAM" id="SSF52540">
    <property type="entry name" value="P-loop containing nucleoside triphosphate hydrolases"/>
    <property type="match status" value="1"/>
</dbReference>
<evidence type="ECO:0000256" key="2">
    <source>
        <dbReference type="ARBA" id="ARBA00022741"/>
    </source>
</evidence>
<dbReference type="SMART" id="SM00382">
    <property type="entry name" value="AAA"/>
    <property type="match status" value="1"/>
</dbReference>
<dbReference type="Proteomes" id="UP000648239">
    <property type="component" value="Unassembled WGS sequence"/>
</dbReference>
<dbReference type="PROSITE" id="PS00211">
    <property type="entry name" value="ABC_TRANSPORTER_1"/>
    <property type="match status" value="1"/>
</dbReference>
<dbReference type="AlphaFoldDB" id="A0A8J6Y6Y0"/>
<reference evidence="5 6" key="1">
    <citation type="submission" date="2020-08" db="EMBL/GenBank/DDBJ databases">
        <title>Acidobacteriota in marine sediments use diverse sulfur dissimilation pathways.</title>
        <authorList>
            <person name="Wasmund K."/>
        </authorList>
    </citation>
    <scope>NUCLEOTIDE SEQUENCE [LARGE SCALE GENOMIC DNA]</scope>
    <source>
        <strain evidence="5">MAG AM4</strain>
    </source>
</reference>
<protein>
    <submittedName>
        <fullName evidence="5">ATP-binding cassette domain-containing protein</fullName>
    </submittedName>
</protein>
<feature type="non-terminal residue" evidence="5">
    <location>
        <position position="1"/>
    </location>
</feature>